<evidence type="ECO:0000313" key="1">
    <source>
        <dbReference type="EMBL" id="CAI6376385.1"/>
    </source>
</evidence>
<dbReference type="AlphaFoldDB" id="A0AAV0Y656"/>
<dbReference type="Proteomes" id="UP001160148">
    <property type="component" value="Unassembled WGS sequence"/>
</dbReference>
<gene>
    <name evidence="1" type="ORF">MEUPH1_LOCUS29758</name>
</gene>
<comment type="caution">
    <text evidence="1">The sequence shown here is derived from an EMBL/GenBank/DDBJ whole genome shotgun (WGS) entry which is preliminary data.</text>
</comment>
<protein>
    <submittedName>
        <fullName evidence="1">Uncharacterized protein</fullName>
    </submittedName>
</protein>
<reference evidence="1 2" key="1">
    <citation type="submission" date="2023-01" db="EMBL/GenBank/DDBJ databases">
        <authorList>
            <person name="Whitehead M."/>
        </authorList>
    </citation>
    <scope>NUCLEOTIDE SEQUENCE [LARGE SCALE GENOMIC DNA]</scope>
</reference>
<evidence type="ECO:0000313" key="2">
    <source>
        <dbReference type="Proteomes" id="UP001160148"/>
    </source>
</evidence>
<keyword evidence="2" id="KW-1185">Reference proteome</keyword>
<name>A0AAV0Y656_9HEMI</name>
<proteinExistence type="predicted"/>
<sequence length="103" mass="10925">MLSTRHSSAATGSPCQVIQYSGQSKPLPCIAGVLRVGGRLTQSSLPYDMRHPVILTKGTSVHNYGNMLHPPSSPACWSQCQNVSGAAEVLGCTRAQHHQKGSL</sequence>
<accession>A0AAV0Y656</accession>
<organism evidence="1 2">
    <name type="scientific">Macrosiphum euphorbiae</name>
    <name type="common">potato aphid</name>
    <dbReference type="NCBI Taxonomy" id="13131"/>
    <lineage>
        <taxon>Eukaryota</taxon>
        <taxon>Metazoa</taxon>
        <taxon>Ecdysozoa</taxon>
        <taxon>Arthropoda</taxon>
        <taxon>Hexapoda</taxon>
        <taxon>Insecta</taxon>
        <taxon>Pterygota</taxon>
        <taxon>Neoptera</taxon>
        <taxon>Paraneoptera</taxon>
        <taxon>Hemiptera</taxon>
        <taxon>Sternorrhyncha</taxon>
        <taxon>Aphidomorpha</taxon>
        <taxon>Aphidoidea</taxon>
        <taxon>Aphididae</taxon>
        <taxon>Macrosiphini</taxon>
        <taxon>Macrosiphum</taxon>
    </lineage>
</organism>
<dbReference type="EMBL" id="CARXXK010001473">
    <property type="protein sequence ID" value="CAI6376385.1"/>
    <property type="molecule type" value="Genomic_DNA"/>
</dbReference>